<gene>
    <name evidence="4" type="ORF">TrST_g6030</name>
</gene>
<dbReference type="SUPFAM" id="SSF53474">
    <property type="entry name" value="alpha/beta-Hydrolases"/>
    <property type="match status" value="1"/>
</dbReference>
<dbReference type="Pfam" id="PF20434">
    <property type="entry name" value="BD-FAE"/>
    <property type="match status" value="1"/>
</dbReference>
<keyword evidence="2" id="KW-0472">Membrane</keyword>
<feature type="transmembrane region" description="Helical" evidence="2">
    <location>
        <begin position="65"/>
        <end position="84"/>
    </location>
</feature>
<keyword evidence="5" id="KW-1185">Reference proteome</keyword>
<proteinExistence type="predicted"/>
<evidence type="ECO:0000259" key="3">
    <source>
        <dbReference type="Pfam" id="PF20434"/>
    </source>
</evidence>
<protein>
    <recommendedName>
        <fullName evidence="3">BD-FAE-like domain-containing protein</fullName>
    </recommendedName>
</protein>
<accession>A0A9W7AJ36</accession>
<keyword evidence="1" id="KW-0378">Hydrolase</keyword>
<dbReference type="OrthoDB" id="429813at2759"/>
<comment type="caution">
    <text evidence="4">The sequence shown here is derived from an EMBL/GenBank/DDBJ whole genome shotgun (WGS) entry which is preliminary data.</text>
</comment>
<dbReference type="AlphaFoldDB" id="A0A9W7AJ36"/>
<sequence length="559" mass="61918">MAETPVKVIGQGMITLMVMVFLFFSLLSLSIFIFSTYKRVRSKAKVVEEATTQASTPTFGVLDKINVSIQLCNLSILSIFAAVLDPYNGYYFFDQILVRIFAGFFAFLSALWIVGIVLFVVPVEIKMGHFKAFLKFGGMAWSLVRLVWLLVYIVLAHDHINANTDLMLSLENGLVEETFGTAATLIDPKVKPFDHSAWFFNLALDGGYGVKPAPAYEDIVFHTMSETSPPIEWADLPYPGCQNDPTMPWSRDWKMNVYVREDLKGLANPTILYIGGGNYYSADRDSFSWDYNHFIDRGYAIVRAHHPQVCNWYSFDDSASFYVDFVHWLRDNGASYGIDKENIALMGTSSGGHLAQLVGWRMGSELIKGVTMFTAPTNFYSDPPPKGMTPLQFIITNYSTHIAGRPSCPSWSNSMNYDGVDEPYPSLGYGAPNCHLNGPFKRFDNLLCANSCEDLCTASGTATLEEEDNGSACSKVSPLHTTHSEVPPLLFFSSKTDIYCIPSVHGDAQCARMEELGVPCLNVVYDKLGHVLEGGPKTLGGSSATFALERFLAAIFSAE</sequence>
<dbReference type="PANTHER" id="PTHR48081">
    <property type="entry name" value="AB HYDROLASE SUPERFAMILY PROTEIN C4A8.06C"/>
    <property type="match status" value="1"/>
</dbReference>
<feature type="transmembrane region" description="Helical" evidence="2">
    <location>
        <begin position="96"/>
        <end position="121"/>
    </location>
</feature>
<keyword evidence="2" id="KW-1133">Transmembrane helix</keyword>
<feature type="transmembrane region" description="Helical" evidence="2">
    <location>
        <begin position="133"/>
        <end position="155"/>
    </location>
</feature>
<dbReference type="InterPro" id="IPR029058">
    <property type="entry name" value="AB_hydrolase_fold"/>
</dbReference>
<dbReference type="GO" id="GO:0016787">
    <property type="term" value="F:hydrolase activity"/>
    <property type="evidence" value="ECO:0007669"/>
    <property type="project" value="UniProtKB-KW"/>
</dbReference>
<name>A0A9W7AJ36_9STRA</name>
<dbReference type="Proteomes" id="UP001165085">
    <property type="component" value="Unassembled WGS sequence"/>
</dbReference>
<evidence type="ECO:0000313" key="4">
    <source>
        <dbReference type="EMBL" id="GMH71506.1"/>
    </source>
</evidence>
<evidence type="ECO:0000256" key="2">
    <source>
        <dbReference type="SAM" id="Phobius"/>
    </source>
</evidence>
<keyword evidence="2" id="KW-0812">Transmembrane</keyword>
<dbReference type="InterPro" id="IPR049492">
    <property type="entry name" value="BD-FAE-like_dom"/>
</dbReference>
<organism evidence="4 5">
    <name type="scientific">Triparma strigata</name>
    <dbReference type="NCBI Taxonomy" id="1606541"/>
    <lineage>
        <taxon>Eukaryota</taxon>
        <taxon>Sar</taxon>
        <taxon>Stramenopiles</taxon>
        <taxon>Ochrophyta</taxon>
        <taxon>Bolidophyceae</taxon>
        <taxon>Parmales</taxon>
        <taxon>Triparmaceae</taxon>
        <taxon>Triparma</taxon>
    </lineage>
</organism>
<dbReference type="EMBL" id="BRXY01000149">
    <property type="protein sequence ID" value="GMH71506.1"/>
    <property type="molecule type" value="Genomic_DNA"/>
</dbReference>
<feature type="transmembrane region" description="Helical" evidence="2">
    <location>
        <begin position="12"/>
        <end position="35"/>
    </location>
</feature>
<dbReference type="InterPro" id="IPR050300">
    <property type="entry name" value="GDXG_lipolytic_enzyme"/>
</dbReference>
<feature type="domain" description="BD-FAE-like" evidence="3">
    <location>
        <begin position="255"/>
        <end position="365"/>
    </location>
</feature>
<evidence type="ECO:0000256" key="1">
    <source>
        <dbReference type="ARBA" id="ARBA00022801"/>
    </source>
</evidence>
<evidence type="ECO:0000313" key="5">
    <source>
        <dbReference type="Proteomes" id="UP001165085"/>
    </source>
</evidence>
<reference evidence="5" key="1">
    <citation type="journal article" date="2023" name="Commun. Biol.">
        <title>Genome analysis of Parmales, the sister group of diatoms, reveals the evolutionary specialization of diatoms from phago-mixotrophs to photoautotrophs.</title>
        <authorList>
            <person name="Ban H."/>
            <person name="Sato S."/>
            <person name="Yoshikawa S."/>
            <person name="Yamada K."/>
            <person name="Nakamura Y."/>
            <person name="Ichinomiya M."/>
            <person name="Sato N."/>
            <person name="Blanc-Mathieu R."/>
            <person name="Endo H."/>
            <person name="Kuwata A."/>
            <person name="Ogata H."/>
        </authorList>
    </citation>
    <scope>NUCLEOTIDE SEQUENCE [LARGE SCALE GENOMIC DNA]</scope>
    <source>
        <strain evidence="5">NIES 3701</strain>
    </source>
</reference>
<dbReference type="Gene3D" id="3.40.50.1820">
    <property type="entry name" value="alpha/beta hydrolase"/>
    <property type="match status" value="1"/>
</dbReference>